<comment type="caution">
    <text evidence="1">The sequence shown here is derived from an EMBL/GenBank/DDBJ whole genome shotgun (WGS) entry which is preliminary data.</text>
</comment>
<organism evidence="1 2">
    <name type="scientific">Phlebia brevispora</name>
    <dbReference type="NCBI Taxonomy" id="194682"/>
    <lineage>
        <taxon>Eukaryota</taxon>
        <taxon>Fungi</taxon>
        <taxon>Dikarya</taxon>
        <taxon>Basidiomycota</taxon>
        <taxon>Agaricomycotina</taxon>
        <taxon>Agaricomycetes</taxon>
        <taxon>Polyporales</taxon>
        <taxon>Meruliaceae</taxon>
        <taxon>Phlebia</taxon>
    </lineage>
</organism>
<dbReference type="Proteomes" id="UP001148662">
    <property type="component" value="Unassembled WGS sequence"/>
</dbReference>
<evidence type="ECO:0000313" key="2">
    <source>
        <dbReference type="Proteomes" id="UP001148662"/>
    </source>
</evidence>
<protein>
    <submittedName>
        <fullName evidence="1">Uncharacterized protein</fullName>
    </submittedName>
</protein>
<evidence type="ECO:0000313" key="1">
    <source>
        <dbReference type="EMBL" id="KAJ3542618.1"/>
    </source>
</evidence>
<reference evidence="1" key="1">
    <citation type="submission" date="2022-07" db="EMBL/GenBank/DDBJ databases">
        <title>Genome Sequence of Phlebia brevispora.</title>
        <authorList>
            <person name="Buettner E."/>
        </authorList>
    </citation>
    <scope>NUCLEOTIDE SEQUENCE</scope>
    <source>
        <strain evidence="1">MPL23</strain>
    </source>
</reference>
<proteinExistence type="predicted"/>
<dbReference type="EMBL" id="JANHOG010001157">
    <property type="protein sequence ID" value="KAJ3542618.1"/>
    <property type="molecule type" value="Genomic_DNA"/>
</dbReference>
<accession>A0ACC1SM46</accession>
<sequence>MADPVGIVTSALHAAHKVYDVLKTINDAPEEIRTLQLQTSMVRTFLPNVLQMVEHDQRRQQLSDPEQLQILLEQARQFQDAADTFLKNVSKKTIIDFKARIKYAIRASSGKELQAKFQSLLITLIAVTTSRTVNALTFVSPEVLSGNEDPTPATVLSTTQTSPHRAQYAPTSSPSPYDTDTAQTSSSRMLCEGSKVLPLSSPIRYVVAFHAIRRVRMLCFTHKWQAESIYNLIPEEWAKVLVDISDYQLLQSHAARQWTVTVCETVVRSAMEIDVRYVVAFHASGRVRMLGCVDQTDAVTIYNLIPEHWAKMLVTAPGGQILKTHGQAQWIQVCQSKVNSAPMTEIHYVVGFCKGNRVVLLGSREYEDAEVVYNQISSGSAKVLMELGENRVIKAHGTDLDVELCETTIRSAPLSTHSIQMSLSPVLPWYFVAFHASGQFRIVGAANLSDAEASYSSIPEKYAKVLMSMPDRQVLSSYGIERWTQDCAAIASSTPFPQVRYIVAFSHSDRVRVLASSNQDDAGAVFKHLSNECPKLLARIPGMQVLERWGETNWTTVHEAEVHSLALTAAFLAPLKLQRFLLAFHEGGRVRVFIATSRDDAVAGYAHISSHWCRTLLKVPHNEIMESSGGSHWVEVCQEKMRSISMIATRLAPTQLPYFLVAFHERDRVRILISVIWEDAETLYAQISERWSKVLMNDTAGHEIPRNAHLGEALRDRGTGNGNGF</sequence>
<keyword evidence="2" id="KW-1185">Reference proteome</keyword>
<gene>
    <name evidence="1" type="ORF">NM688_g5955</name>
</gene>
<name>A0ACC1SM46_9APHY</name>